<feature type="domain" description="CN hydrolase" evidence="3">
    <location>
        <begin position="1"/>
        <end position="251"/>
    </location>
</feature>
<dbReference type="PANTHER" id="PTHR23088:SF27">
    <property type="entry name" value="DEAMINATED GLUTATHIONE AMIDASE"/>
    <property type="match status" value="1"/>
</dbReference>
<name>A0A3M0BY81_9PROT</name>
<comment type="similarity">
    <text evidence="1">Belongs to the carbon-nitrogen hydrolase superfamily. NIT1/NIT2 family.</text>
</comment>
<dbReference type="GO" id="GO:0016811">
    <property type="term" value="F:hydrolase activity, acting on carbon-nitrogen (but not peptide) bonds, in linear amides"/>
    <property type="evidence" value="ECO:0007669"/>
    <property type="project" value="InterPro"/>
</dbReference>
<evidence type="ECO:0000313" key="5">
    <source>
        <dbReference type="Proteomes" id="UP000271227"/>
    </source>
</evidence>
<proteinExistence type="inferred from homology"/>
<dbReference type="CDD" id="cd07572">
    <property type="entry name" value="nit"/>
    <property type="match status" value="1"/>
</dbReference>
<dbReference type="PROSITE" id="PS01227">
    <property type="entry name" value="UPF0012"/>
    <property type="match status" value="1"/>
</dbReference>
<dbReference type="Pfam" id="PF00795">
    <property type="entry name" value="CN_hydrolase"/>
    <property type="match status" value="1"/>
</dbReference>
<dbReference type="AlphaFoldDB" id="A0A3M0BY81"/>
<dbReference type="PROSITE" id="PS50263">
    <property type="entry name" value="CN_HYDROLASE"/>
    <property type="match status" value="1"/>
</dbReference>
<dbReference type="EMBL" id="REFR01000016">
    <property type="protein sequence ID" value="RMB01525.1"/>
    <property type="molecule type" value="Genomic_DNA"/>
</dbReference>
<dbReference type="FunCoup" id="A0A3M0BY81">
    <property type="interactions" value="413"/>
</dbReference>
<dbReference type="PANTHER" id="PTHR23088">
    <property type="entry name" value="NITRILASE-RELATED"/>
    <property type="match status" value="1"/>
</dbReference>
<dbReference type="Gene3D" id="3.60.110.10">
    <property type="entry name" value="Carbon-nitrogen hydrolase"/>
    <property type="match status" value="1"/>
</dbReference>
<dbReference type="InterPro" id="IPR003010">
    <property type="entry name" value="C-N_Hydrolase"/>
</dbReference>
<dbReference type="RefSeq" id="WP_245999478.1">
    <property type="nucleotide sequence ID" value="NZ_REFR01000016.1"/>
</dbReference>
<evidence type="ECO:0000259" key="3">
    <source>
        <dbReference type="PROSITE" id="PS50263"/>
    </source>
</evidence>
<dbReference type="InterPro" id="IPR001110">
    <property type="entry name" value="UPF0012_CS"/>
</dbReference>
<reference evidence="4 5" key="1">
    <citation type="submission" date="2018-10" db="EMBL/GenBank/DDBJ databases">
        <title>Genomic Encyclopedia of Archaeal and Bacterial Type Strains, Phase II (KMG-II): from individual species to whole genera.</title>
        <authorList>
            <person name="Goeker M."/>
        </authorList>
    </citation>
    <scope>NUCLEOTIDE SEQUENCE [LARGE SCALE GENOMIC DNA]</scope>
    <source>
        <strain evidence="4 5">DSM 25217</strain>
    </source>
</reference>
<evidence type="ECO:0000256" key="1">
    <source>
        <dbReference type="ARBA" id="ARBA00010613"/>
    </source>
</evidence>
<evidence type="ECO:0000256" key="2">
    <source>
        <dbReference type="ARBA" id="ARBA00022801"/>
    </source>
</evidence>
<accession>A0A3M0BY81</accession>
<sequence>MSITAALLQMTSGRDIGPNVDWIEHHARAAAGEGARFILTPETCHLMETRRKDVLTKARCQNEDEGLDRLSSLAAELGVFLLVGSLVVRVAEDRLANRSFLIDGTGRIVACYDKIHLFDVELGGGERYRESALYDAGDKAVVADTPFGRIGLTVCYDVRFPYLYRALAKAGADIICVPSAFTRPTGAAHWHALLRARAIETGCYILAPAQCGIHACGRETYGHSLAVSPWGEVLADGGPDTPGVVYATLDRSKIADARAKIPSLMLNPAFEVEVKEMAEP</sequence>
<dbReference type="InParanoid" id="A0A3M0BY81"/>
<gene>
    <name evidence="4" type="ORF">BXY39_3712</name>
</gene>
<keyword evidence="2" id="KW-0378">Hydrolase</keyword>
<dbReference type="InterPro" id="IPR045254">
    <property type="entry name" value="Nit1/2_C-N_Hydrolase"/>
</dbReference>
<comment type="caution">
    <text evidence="4">The sequence shown here is derived from an EMBL/GenBank/DDBJ whole genome shotgun (WGS) entry which is preliminary data.</text>
</comment>
<evidence type="ECO:0000313" key="4">
    <source>
        <dbReference type="EMBL" id="RMB01525.1"/>
    </source>
</evidence>
<organism evidence="4 5">
    <name type="scientific">Eilatimonas milleporae</name>
    <dbReference type="NCBI Taxonomy" id="911205"/>
    <lineage>
        <taxon>Bacteria</taxon>
        <taxon>Pseudomonadati</taxon>
        <taxon>Pseudomonadota</taxon>
        <taxon>Alphaproteobacteria</taxon>
        <taxon>Kordiimonadales</taxon>
        <taxon>Kordiimonadaceae</taxon>
        <taxon>Eilatimonas</taxon>
    </lineage>
</organism>
<protein>
    <recommendedName>
        <fullName evidence="3">CN hydrolase domain-containing protein</fullName>
    </recommendedName>
</protein>
<dbReference type="InterPro" id="IPR036526">
    <property type="entry name" value="C-N_Hydrolase_sf"/>
</dbReference>
<dbReference type="Proteomes" id="UP000271227">
    <property type="component" value="Unassembled WGS sequence"/>
</dbReference>
<keyword evidence="5" id="KW-1185">Reference proteome</keyword>
<dbReference type="SUPFAM" id="SSF56317">
    <property type="entry name" value="Carbon-nitrogen hydrolase"/>
    <property type="match status" value="1"/>
</dbReference>